<feature type="region of interest" description="Disordered" evidence="1">
    <location>
        <begin position="85"/>
        <end position="105"/>
    </location>
</feature>
<reference evidence="2" key="1">
    <citation type="submission" date="2023-03" db="EMBL/GenBank/DDBJ databases">
        <title>Massive genome expansion in bonnet fungi (Mycena s.s.) driven by repeated elements and novel gene families across ecological guilds.</title>
        <authorList>
            <consortium name="Lawrence Berkeley National Laboratory"/>
            <person name="Harder C.B."/>
            <person name="Miyauchi S."/>
            <person name="Viragh M."/>
            <person name="Kuo A."/>
            <person name="Thoen E."/>
            <person name="Andreopoulos B."/>
            <person name="Lu D."/>
            <person name="Skrede I."/>
            <person name="Drula E."/>
            <person name="Henrissat B."/>
            <person name="Morin E."/>
            <person name="Kohler A."/>
            <person name="Barry K."/>
            <person name="LaButti K."/>
            <person name="Morin E."/>
            <person name="Salamov A."/>
            <person name="Lipzen A."/>
            <person name="Mereny Z."/>
            <person name="Hegedus B."/>
            <person name="Baldrian P."/>
            <person name="Stursova M."/>
            <person name="Weitz H."/>
            <person name="Taylor A."/>
            <person name="Grigoriev I.V."/>
            <person name="Nagy L.G."/>
            <person name="Martin F."/>
            <person name="Kauserud H."/>
        </authorList>
    </citation>
    <scope>NUCLEOTIDE SEQUENCE</scope>
    <source>
        <strain evidence="2">CBHHK188m</strain>
    </source>
</reference>
<accession>A0AAD7NY50</accession>
<gene>
    <name evidence="2" type="ORF">DFH07DRAFT_765256</name>
</gene>
<comment type="caution">
    <text evidence="2">The sequence shown here is derived from an EMBL/GenBank/DDBJ whole genome shotgun (WGS) entry which is preliminary data.</text>
</comment>
<sequence length="105" mass="12146">MLFDFELQHTPGVSHAPDGLSRRPGAPENPVEQEDPDDWIDRACRFAIVAMNWGRRNERYPPNSVYLHTDNDTVYKTDVQYTATIRPNNYVDQEEPSEGQGRARR</sequence>
<evidence type="ECO:0000256" key="1">
    <source>
        <dbReference type="SAM" id="MobiDB-lite"/>
    </source>
</evidence>
<dbReference type="EMBL" id="JARJLG010000005">
    <property type="protein sequence ID" value="KAJ7780760.1"/>
    <property type="molecule type" value="Genomic_DNA"/>
</dbReference>
<name>A0AAD7NY50_9AGAR</name>
<proteinExistence type="predicted"/>
<organism evidence="2 3">
    <name type="scientific">Mycena maculata</name>
    <dbReference type="NCBI Taxonomy" id="230809"/>
    <lineage>
        <taxon>Eukaryota</taxon>
        <taxon>Fungi</taxon>
        <taxon>Dikarya</taxon>
        <taxon>Basidiomycota</taxon>
        <taxon>Agaricomycotina</taxon>
        <taxon>Agaricomycetes</taxon>
        <taxon>Agaricomycetidae</taxon>
        <taxon>Agaricales</taxon>
        <taxon>Marasmiineae</taxon>
        <taxon>Mycenaceae</taxon>
        <taxon>Mycena</taxon>
    </lineage>
</organism>
<keyword evidence="3" id="KW-1185">Reference proteome</keyword>
<protein>
    <submittedName>
        <fullName evidence="2">Uncharacterized protein</fullName>
    </submittedName>
</protein>
<dbReference type="AlphaFoldDB" id="A0AAD7NY50"/>
<evidence type="ECO:0000313" key="3">
    <source>
        <dbReference type="Proteomes" id="UP001215280"/>
    </source>
</evidence>
<dbReference type="Proteomes" id="UP001215280">
    <property type="component" value="Unassembled WGS sequence"/>
</dbReference>
<evidence type="ECO:0000313" key="2">
    <source>
        <dbReference type="EMBL" id="KAJ7780760.1"/>
    </source>
</evidence>
<feature type="region of interest" description="Disordered" evidence="1">
    <location>
        <begin position="1"/>
        <end position="38"/>
    </location>
</feature>